<dbReference type="GeneID" id="19204879"/>
<feature type="compositionally biased region" description="Low complexity" evidence="2">
    <location>
        <begin position="207"/>
        <end position="219"/>
    </location>
</feature>
<sequence>MHFFSKSSKSSKSDKDDKDDNEDTPVAPSTQPDGNNDHTQHPIDGLPTVNGANGTTPPMSPQLESPRPVGVQLHDDPVHMRPASDVGSAEGGSAVSPTTSTGKRGSRLSRSYAASQRESNATKTNGTASPPSSPKPQPNGTDHDLARAPSLRSLPAEDDNAGNTALGSGGTAPSGFGFGNPRANNGTGGHTSKLSKRGSVRSRRSMRSTGTTGSVATAAFSNGAALSGPNAEPDIDEDVRFRGANAERSLSQKVKRKISKDERKEAKRFSKLLAKESTSEKAALATALSTLASLQALHKAAQKRESKASADYAKALAVSQAAESKYHEERARQADIKARADARVAEERARWEGRLAQVQAQEERAQAEMETMREMEDRLAECAREVERLRIIKGTDERERQARMIELKGKK</sequence>
<keyword evidence="4" id="KW-1185">Reference proteome</keyword>
<gene>
    <name evidence="3" type="ORF">CONPUDRAFT_163195</name>
</gene>
<feature type="compositionally biased region" description="Polar residues" evidence="2">
    <location>
        <begin position="95"/>
        <end position="130"/>
    </location>
</feature>
<dbReference type="Proteomes" id="UP000053558">
    <property type="component" value="Unassembled WGS sequence"/>
</dbReference>
<dbReference type="RefSeq" id="XP_007765787.1">
    <property type="nucleotide sequence ID" value="XM_007767597.1"/>
</dbReference>
<evidence type="ECO:0000256" key="2">
    <source>
        <dbReference type="SAM" id="MobiDB-lite"/>
    </source>
</evidence>
<dbReference type="AlphaFoldDB" id="A0A5M3MY27"/>
<dbReference type="KEGG" id="cput:CONPUDRAFT_163195"/>
<protein>
    <submittedName>
        <fullName evidence="3">Uncharacterized protein</fullName>
    </submittedName>
</protein>
<dbReference type="OrthoDB" id="3267800at2759"/>
<proteinExistence type="predicted"/>
<reference evidence="4" key="1">
    <citation type="journal article" date="2012" name="Science">
        <title>The Paleozoic origin of enzymatic lignin decomposition reconstructed from 31 fungal genomes.</title>
        <authorList>
            <person name="Floudas D."/>
            <person name="Binder M."/>
            <person name="Riley R."/>
            <person name="Barry K."/>
            <person name="Blanchette R.A."/>
            <person name="Henrissat B."/>
            <person name="Martinez A.T."/>
            <person name="Otillar R."/>
            <person name="Spatafora J.W."/>
            <person name="Yadav J.S."/>
            <person name="Aerts A."/>
            <person name="Benoit I."/>
            <person name="Boyd A."/>
            <person name="Carlson A."/>
            <person name="Copeland A."/>
            <person name="Coutinho P.M."/>
            <person name="de Vries R.P."/>
            <person name="Ferreira P."/>
            <person name="Findley K."/>
            <person name="Foster B."/>
            <person name="Gaskell J."/>
            <person name="Glotzer D."/>
            <person name="Gorecki P."/>
            <person name="Heitman J."/>
            <person name="Hesse C."/>
            <person name="Hori C."/>
            <person name="Igarashi K."/>
            <person name="Jurgens J.A."/>
            <person name="Kallen N."/>
            <person name="Kersten P."/>
            <person name="Kohler A."/>
            <person name="Kuees U."/>
            <person name="Kumar T.K.A."/>
            <person name="Kuo A."/>
            <person name="LaButti K."/>
            <person name="Larrondo L.F."/>
            <person name="Lindquist E."/>
            <person name="Ling A."/>
            <person name="Lombard V."/>
            <person name="Lucas S."/>
            <person name="Lundell T."/>
            <person name="Martin R."/>
            <person name="McLaughlin D.J."/>
            <person name="Morgenstern I."/>
            <person name="Morin E."/>
            <person name="Murat C."/>
            <person name="Nagy L.G."/>
            <person name="Nolan M."/>
            <person name="Ohm R.A."/>
            <person name="Patyshakuliyeva A."/>
            <person name="Rokas A."/>
            <person name="Ruiz-Duenas F.J."/>
            <person name="Sabat G."/>
            <person name="Salamov A."/>
            <person name="Samejima M."/>
            <person name="Schmutz J."/>
            <person name="Slot J.C."/>
            <person name="St John F."/>
            <person name="Stenlid J."/>
            <person name="Sun H."/>
            <person name="Sun S."/>
            <person name="Syed K."/>
            <person name="Tsang A."/>
            <person name="Wiebenga A."/>
            <person name="Young D."/>
            <person name="Pisabarro A."/>
            <person name="Eastwood D.C."/>
            <person name="Martin F."/>
            <person name="Cullen D."/>
            <person name="Grigoriev I.V."/>
            <person name="Hibbett D.S."/>
        </authorList>
    </citation>
    <scope>NUCLEOTIDE SEQUENCE [LARGE SCALE GENOMIC DNA]</scope>
    <source>
        <strain evidence="4">RWD-64-598 SS2</strain>
    </source>
</reference>
<name>A0A5M3MY27_CONPW</name>
<evidence type="ECO:0000313" key="4">
    <source>
        <dbReference type="Proteomes" id="UP000053558"/>
    </source>
</evidence>
<organism evidence="3 4">
    <name type="scientific">Coniophora puteana (strain RWD-64-598)</name>
    <name type="common">Brown rot fungus</name>
    <dbReference type="NCBI Taxonomy" id="741705"/>
    <lineage>
        <taxon>Eukaryota</taxon>
        <taxon>Fungi</taxon>
        <taxon>Dikarya</taxon>
        <taxon>Basidiomycota</taxon>
        <taxon>Agaricomycotina</taxon>
        <taxon>Agaricomycetes</taxon>
        <taxon>Agaricomycetidae</taxon>
        <taxon>Boletales</taxon>
        <taxon>Coniophorineae</taxon>
        <taxon>Coniophoraceae</taxon>
        <taxon>Coniophora</taxon>
    </lineage>
</organism>
<evidence type="ECO:0000256" key="1">
    <source>
        <dbReference type="SAM" id="Coils"/>
    </source>
</evidence>
<feature type="compositionally biased region" description="Gly residues" evidence="2">
    <location>
        <begin position="167"/>
        <end position="178"/>
    </location>
</feature>
<feature type="coiled-coil region" evidence="1">
    <location>
        <begin position="348"/>
        <end position="392"/>
    </location>
</feature>
<feature type="region of interest" description="Disordered" evidence="2">
    <location>
        <begin position="1"/>
        <end position="265"/>
    </location>
</feature>
<accession>A0A5M3MY27</accession>
<feature type="compositionally biased region" description="Basic residues" evidence="2">
    <location>
        <begin position="193"/>
        <end position="206"/>
    </location>
</feature>
<keyword evidence="1" id="KW-0175">Coiled coil</keyword>
<dbReference type="EMBL" id="JH711575">
    <property type="protein sequence ID" value="EIW83936.1"/>
    <property type="molecule type" value="Genomic_DNA"/>
</dbReference>
<evidence type="ECO:0000313" key="3">
    <source>
        <dbReference type="EMBL" id="EIW83936.1"/>
    </source>
</evidence>
<dbReference type="OMA" id="RMIELKG"/>
<feature type="compositionally biased region" description="Low complexity" evidence="2">
    <location>
        <begin position="1"/>
        <end position="10"/>
    </location>
</feature>
<comment type="caution">
    <text evidence="3">The sequence shown here is derived from an EMBL/GenBank/DDBJ whole genome shotgun (WGS) entry which is preliminary data.</text>
</comment>